<gene>
    <name evidence="1" type="ORF">EVA_14751</name>
</gene>
<reference evidence="1" key="1">
    <citation type="journal article" date="2012" name="PLoS ONE">
        <title>Gene sets for utilization of primary and secondary nutrition supplies in the distal gut of endangered iberian lynx.</title>
        <authorList>
            <person name="Alcaide M."/>
            <person name="Messina E."/>
            <person name="Richter M."/>
            <person name="Bargiela R."/>
            <person name="Peplies J."/>
            <person name="Huws S.A."/>
            <person name="Newbold C.J."/>
            <person name="Golyshin P.N."/>
            <person name="Simon M.A."/>
            <person name="Lopez G."/>
            <person name="Yakimov M.M."/>
            <person name="Ferrer M."/>
        </authorList>
    </citation>
    <scope>NUCLEOTIDE SEQUENCE</scope>
</reference>
<accession>J9CB64</accession>
<name>J9CB64_9ZZZZ</name>
<sequence length="50" mass="5869">MDRHHRLPFLAVGYQILAACLHSTHILPSSFRCLLYRSTFPERNLCPEQE</sequence>
<organism evidence="1">
    <name type="scientific">gut metagenome</name>
    <dbReference type="NCBI Taxonomy" id="749906"/>
    <lineage>
        <taxon>unclassified sequences</taxon>
        <taxon>metagenomes</taxon>
        <taxon>organismal metagenomes</taxon>
    </lineage>
</organism>
<proteinExistence type="predicted"/>
<dbReference type="EMBL" id="AMCI01004920">
    <property type="protein sequence ID" value="EJW97140.1"/>
    <property type="molecule type" value="Genomic_DNA"/>
</dbReference>
<evidence type="ECO:0000313" key="1">
    <source>
        <dbReference type="EMBL" id="EJW97140.1"/>
    </source>
</evidence>
<dbReference type="PROSITE" id="PS51257">
    <property type="entry name" value="PROKAR_LIPOPROTEIN"/>
    <property type="match status" value="1"/>
</dbReference>
<dbReference type="AlphaFoldDB" id="J9CB64"/>
<comment type="caution">
    <text evidence="1">The sequence shown here is derived from an EMBL/GenBank/DDBJ whole genome shotgun (WGS) entry which is preliminary data.</text>
</comment>
<protein>
    <submittedName>
        <fullName evidence="1">Uncharacterized protein</fullName>
    </submittedName>
</protein>